<sequence length="282" mass="31428">MTFVSNDPIWWPFIASSRTYSYVQVAALVAVLYDWVLMFGQEVELVWRKRWSLMTLIYLGVRYAAMPYIVFGILRIIAYLAINWIFVVVNSMAGVIMIVRLYAMYQRSRKILVFLIIILLAISITCGVFAERGTSQTSGEELILSGTYNCGYTITGENTQIPYTMVLALYTAWQIFALFLTVWIIGGWLAVLVQPHVIYAAVSCLVLGSLSPKISSSASEGALFYYCLVEIATILQMFVLGPRLVLGVREYHAKLVADSDAGTNITTIALQQRVHLSAGGSV</sequence>
<dbReference type="AlphaFoldDB" id="A0A9P7JTF9"/>
<feature type="transmembrane region" description="Helical" evidence="1">
    <location>
        <begin position="167"/>
        <end position="190"/>
    </location>
</feature>
<evidence type="ECO:0000256" key="1">
    <source>
        <dbReference type="SAM" id="Phobius"/>
    </source>
</evidence>
<dbReference type="GeneID" id="64703872"/>
<evidence type="ECO:0000313" key="4">
    <source>
        <dbReference type="Proteomes" id="UP000823399"/>
    </source>
</evidence>
<feature type="domain" description="DUF6533" evidence="2">
    <location>
        <begin position="22"/>
        <end position="66"/>
    </location>
</feature>
<evidence type="ECO:0000313" key="3">
    <source>
        <dbReference type="EMBL" id="KAG2107259.1"/>
    </source>
</evidence>
<keyword evidence="4" id="KW-1185">Reference proteome</keyword>
<gene>
    <name evidence="3" type="ORF">F5147DRAFT_774478</name>
</gene>
<comment type="caution">
    <text evidence="3">The sequence shown here is derived from an EMBL/GenBank/DDBJ whole genome shotgun (WGS) entry which is preliminary data.</text>
</comment>
<keyword evidence="1" id="KW-0472">Membrane</keyword>
<protein>
    <recommendedName>
        <fullName evidence="2">DUF6533 domain-containing protein</fullName>
    </recommendedName>
</protein>
<feature type="transmembrane region" description="Helical" evidence="1">
    <location>
        <begin position="20"/>
        <end position="39"/>
    </location>
</feature>
<evidence type="ECO:0000259" key="2">
    <source>
        <dbReference type="Pfam" id="PF20151"/>
    </source>
</evidence>
<dbReference type="InterPro" id="IPR045340">
    <property type="entry name" value="DUF6533"/>
</dbReference>
<dbReference type="OrthoDB" id="2663797at2759"/>
<feature type="transmembrane region" description="Helical" evidence="1">
    <location>
        <begin position="111"/>
        <end position="130"/>
    </location>
</feature>
<accession>A0A9P7JTF9</accession>
<dbReference type="RefSeq" id="XP_041292137.1">
    <property type="nucleotide sequence ID" value="XM_041441613.1"/>
</dbReference>
<keyword evidence="1" id="KW-1133">Transmembrane helix</keyword>
<feature type="transmembrane region" description="Helical" evidence="1">
    <location>
        <begin position="51"/>
        <end position="70"/>
    </location>
</feature>
<organism evidence="3 4">
    <name type="scientific">Suillus discolor</name>
    <dbReference type="NCBI Taxonomy" id="1912936"/>
    <lineage>
        <taxon>Eukaryota</taxon>
        <taxon>Fungi</taxon>
        <taxon>Dikarya</taxon>
        <taxon>Basidiomycota</taxon>
        <taxon>Agaricomycotina</taxon>
        <taxon>Agaricomycetes</taxon>
        <taxon>Agaricomycetidae</taxon>
        <taxon>Boletales</taxon>
        <taxon>Suillineae</taxon>
        <taxon>Suillaceae</taxon>
        <taxon>Suillus</taxon>
    </lineage>
</organism>
<dbReference type="Proteomes" id="UP000823399">
    <property type="component" value="Unassembled WGS sequence"/>
</dbReference>
<dbReference type="Pfam" id="PF20151">
    <property type="entry name" value="DUF6533"/>
    <property type="match status" value="1"/>
</dbReference>
<dbReference type="EMBL" id="JABBWM010000032">
    <property type="protein sequence ID" value="KAG2107259.1"/>
    <property type="molecule type" value="Genomic_DNA"/>
</dbReference>
<proteinExistence type="predicted"/>
<feature type="transmembrane region" description="Helical" evidence="1">
    <location>
        <begin position="76"/>
        <end position="99"/>
    </location>
</feature>
<name>A0A9P7JTF9_9AGAM</name>
<reference evidence="3" key="1">
    <citation type="journal article" date="2020" name="New Phytol.">
        <title>Comparative genomics reveals dynamic genome evolution in host specialist ectomycorrhizal fungi.</title>
        <authorList>
            <person name="Lofgren L.A."/>
            <person name="Nguyen N.H."/>
            <person name="Vilgalys R."/>
            <person name="Ruytinx J."/>
            <person name="Liao H.L."/>
            <person name="Branco S."/>
            <person name="Kuo A."/>
            <person name="LaButti K."/>
            <person name="Lipzen A."/>
            <person name="Andreopoulos W."/>
            <person name="Pangilinan J."/>
            <person name="Riley R."/>
            <person name="Hundley H."/>
            <person name="Na H."/>
            <person name="Barry K."/>
            <person name="Grigoriev I.V."/>
            <person name="Stajich J.E."/>
            <person name="Kennedy P.G."/>
        </authorList>
    </citation>
    <scope>NUCLEOTIDE SEQUENCE</scope>
    <source>
        <strain evidence="3">FC423</strain>
    </source>
</reference>
<keyword evidence="1" id="KW-0812">Transmembrane</keyword>